<keyword evidence="1 2" id="KW-0732">Signal</keyword>
<dbReference type="AlphaFoldDB" id="A0A418W6W5"/>
<evidence type="ECO:0000256" key="2">
    <source>
        <dbReference type="SAM" id="SignalP"/>
    </source>
</evidence>
<dbReference type="InterPro" id="IPR003715">
    <property type="entry name" value="Poly_export_N"/>
</dbReference>
<comment type="caution">
    <text evidence="5">The sequence shown here is derived from an EMBL/GenBank/DDBJ whole genome shotgun (WGS) entry which is preliminary data.</text>
</comment>
<accession>A0A418W6W5</accession>
<feature type="domain" description="Polysaccharide export protein N-terminal" evidence="3">
    <location>
        <begin position="41"/>
        <end position="117"/>
    </location>
</feature>
<dbReference type="PANTHER" id="PTHR33619:SF3">
    <property type="entry name" value="POLYSACCHARIDE EXPORT PROTEIN GFCE-RELATED"/>
    <property type="match status" value="1"/>
</dbReference>
<keyword evidence="6" id="KW-1185">Reference proteome</keyword>
<name>A0A418W6W5_9SPHN</name>
<protein>
    <submittedName>
        <fullName evidence="5">Polysaccharide export protein</fullName>
    </submittedName>
</protein>
<dbReference type="PANTHER" id="PTHR33619">
    <property type="entry name" value="POLYSACCHARIDE EXPORT PROTEIN GFCE-RELATED"/>
    <property type="match status" value="1"/>
</dbReference>
<feature type="domain" description="Soluble ligand binding" evidence="4">
    <location>
        <begin position="122"/>
        <end position="168"/>
    </location>
</feature>
<dbReference type="InterPro" id="IPR019554">
    <property type="entry name" value="Soluble_ligand-bd"/>
</dbReference>
<evidence type="ECO:0000259" key="4">
    <source>
        <dbReference type="Pfam" id="PF10531"/>
    </source>
</evidence>
<sequence>MFAYEERLMSLRRVVLGHAAAIALPFAACAAQQPAPPAPAAAVPAYTLGAGEALKVTTFGEPTLTGDFTIDADGNLPLPLIGAIPAAGKTAQQLEAAIQTRLADGFLLNPRVTVEVKSYKPVYVLGEVNKPGEYAYIPGMTALAAVAKAEGFTYRAQQKKIFIKRAGESAERELALKGSVAILPGDTIRIAERYF</sequence>
<feature type="chain" id="PRO_5019004236" evidence="2">
    <location>
        <begin position="31"/>
        <end position="195"/>
    </location>
</feature>
<dbReference type="GO" id="GO:0015159">
    <property type="term" value="F:polysaccharide transmembrane transporter activity"/>
    <property type="evidence" value="ECO:0007669"/>
    <property type="project" value="InterPro"/>
</dbReference>
<evidence type="ECO:0000313" key="5">
    <source>
        <dbReference type="EMBL" id="RJF85760.1"/>
    </source>
</evidence>
<dbReference type="Gene3D" id="3.30.1950.10">
    <property type="entry name" value="wza like domain"/>
    <property type="match status" value="1"/>
</dbReference>
<feature type="signal peptide" evidence="2">
    <location>
        <begin position="1"/>
        <end position="30"/>
    </location>
</feature>
<evidence type="ECO:0000313" key="6">
    <source>
        <dbReference type="Proteomes" id="UP000286100"/>
    </source>
</evidence>
<reference evidence="5 6" key="1">
    <citation type="submission" date="2018-09" db="EMBL/GenBank/DDBJ databases">
        <authorList>
            <person name="Zhu H."/>
        </authorList>
    </citation>
    <scope>NUCLEOTIDE SEQUENCE [LARGE SCALE GENOMIC DNA]</scope>
    <source>
        <strain evidence="5 6">K2R01-6</strain>
    </source>
</reference>
<gene>
    <name evidence="5" type="ORF">D3876_17930</name>
</gene>
<dbReference type="Pfam" id="PF02563">
    <property type="entry name" value="Poly_export"/>
    <property type="match status" value="1"/>
</dbReference>
<organism evidence="5 6">
    <name type="scientific">Sphingomonas cavernae</name>
    <dbReference type="NCBI Taxonomy" id="2320861"/>
    <lineage>
        <taxon>Bacteria</taxon>
        <taxon>Pseudomonadati</taxon>
        <taxon>Pseudomonadota</taxon>
        <taxon>Alphaproteobacteria</taxon>
        <taxon>Sphingomonadales</taxon>
        <taxon>Sphingomonadaceae</taxon>
        <taxon>Sphingomonas</taxon>
    </lineage>
</organism>
<dbReference type="Gene3D" id="3.10.560.10">
    <property type="entry name" value="Outer membrane lipoprotein wza domain like"/>
    <property type="match status" value="1"/>
</dbReference>
<dbReference type="Proteomes" id="UP000286100">
    <property type="component" value="Unassembled WGS sequence"/>
</dbReference>
<dbReference type="Pfam" id="PF10531">
    <property type="entry name" value="SLBB"/>
    <property type="match status" value="1"/>
</dbReference>
<proteinExistence type="predicted"/>
<evidence type="ECO:0000259" key="3">
    <source>
        <dbReference type="Pfam" id="PF02563"/>
    </source>
</evidence>
<dbReference type="EMBL" id="QYUM01000004">
    <property type="protein sequence ID" value="RJF85760.1"/>
    <property type="molecule type" value="Genomic_DNA"/>
</dbReference>
<dbReference type="InterPro" id="IPR049712">
    <property type="entry name" value="Poly_export"/>
</dbReference>
<evidence type="ECO:0000256" key="1">
    <source>
        <dbReference type="ARBA" id="ARBA00022729"/>
    </source>
</evidence>